<comment type="caution">
    <text evidence="13">The sequence shown here is derived from an EMBL/GenBank/DDBJ whole genome shotgun (WGS) entry which is preliminary data.</text>
</comment>
<dbReference type="OrthoDB" id="19261at2759"/>
<evidence type="ECO:0000256" key="9">
    <source>
        <dbReference type="SAM" id="Phobius"/>
    </source>
</evidence>
<feature type="chain" id="PRO_5029628114" description="Cytochrome b561 and DOMON domain-containing protein" evidence="10">
    <location>
        <begin position="25"/>
        <end position="365"/>
    </location>
</feature>
<comment type="subcellular location">
    <subcellularLocation>
        <location evidence="1">Membrane</location>
    </subcellularLocation>
</comment>
<sequence>MKPSSMSILFFFTSLCSLSTLTNSQTDSCTSNLNLNGVAFDTANLHCLPVWTPRNFVLRYGQASSDTWSFVLSAPDSNSYVAIGFSSNGQMVGSSAIVGWISNGAGAMKQYYLGGQSSSLVQPDQGNLSILSNSTIIVSQSSRIYMAFQLNTNQPQTQVLYAVGTTGSLPAAPSYMLTEHGDKVSTSLNYATGQVTRTGRPHSRLRRSHGILNMLGWGIAMLIGVIVARYFREWDPIWFYVHAGVQVSGFILGIIGVICGFALENRLTGVDVSTHKSIGIFVLVLGCLQVMAFFARPDKLSRVRVYWNWYHYSLGRILLVFAVANVFYGIDLGEKGSGWNVGYGIVVGILFLVALVLEIRLWMRK</sequence>
<evidence type="ECO:0000256" key="6">
    <source>
        <dbReference type="ARBA" id="ARBA00022989"/>
    </source>
</evidence>
<dbReference type="InterPro" id="IPR006593">
    <property type="entry name" value="Cyt_b561/ferric_Rdtase_TM"/>
</dbReference>
<feature type="domain" description="Cytochrome b561" evidence="12">
    <location>
        <begin position="171"/>
        <end position="365"/>
    </location>
</feature>
<dbReference type="Proteomes" id="UP000593562">
    <property type="component" value="Unassembled WGS sequence"/>
</dbReference>
<evidence type="ECO:0000313" key="13">
    <source>
        <dbReference type="EMBL" id="KAF5741339.1"/>
    </source>
</evidence>
<name>A0A7J7D4Z0_TRIWF</name>
<keyword evidence="3 9" id="KW-0812">Transmembrane</keyword>
<evidence type="ECO:0008006" key="15">
    <source>
        <dbReference type="Google" id="ProtNLM"/>
    </source>
</evidence>
<dbReference type="PROSITE" id="PS50836">
    <property type="entry name" value="DOMON"/>
    <property type="match status" value="1"/>
</dbReference>
<keyword evidence="6 9" id="KW-1133">Transmembrane helix</keyword>
<evidence type="ECO:0000256" key="7">
    <source>
        <dbReference type="ARBA" id="ARBA00023136"/>
    </source>
</evidence>
<dbReference type="PROSITE" id="PS50939">
    <property type="entry name" value="CYTOCHROME_B561"/>
    <property type="match status" value="1"/>
</dbReference>
<feature type="domain" description="DOMON" evidence="11">
    <location>
        <begin position="54"/>
        <end position="164"/>
    </location>
</feature>
<dbReference type="AlphaFoldDB" id="A0A7J7D4Z0"/>
<dbReference type="InterPro" id="IPR005018">
    <property type="entry name" value="DOMON_domain"/>
</dbReference>
<evidence type="ECO:0000256" key="1">
    <source>
        <dbReference type="ARBA" id="ARBA00004370"/>
    </source>
</evidence>
<evidence type="ECO:0000256" key="10">
    <source>
        <dbReference type="SAM" id="SignalP"/>
    </source>
</evidence>
<feature type="transmembrane region" description="Helical" evidence="9">
    <location>
        <begin position="278"/>
        <end position="297"/>
    </location>
</feature>
<reference evidence="13 14" key="1">
    <citation type="journal article" date="2020" name="Nat. Commun.">
        <title>Genome of Tripterygium wilfordii and identification of cytochrome P450 involved in triptolide biosynthesis.</title>
        <authorList>
            <person name="Tu L."/>
            <person name="Su P."/>
            <person name="Zhang Z."/>
            <person name="Gao L."/>
            <person name="Wang J."/>
            <person name="Hu T."/>
            <person name="Zhou J."/>
            <person name="Zhang Y."/>
            <person name="Zhao Y."/>
            <person name="Liu Y."/>
            <person name="Song Y."/>
            <person name="Tong Y."/>
            <person name="Lu Y."/>
            <person name="Yang J."/>
            <person name="Xu C."/>
            <person name="Jia M."/>
            <person name="Peters R.J."/>
            <person name="Huang L."/>
            <person name="Gao W."/>
        </authorList>
    </citation>
    <scope>NUCLEOTIDE SEQUENCE [LARGE SCALE GENOMIC DNA]</scope>
    <source>
        <strain evidence="14">cv. XIE 37</strain>
        <tissue evidence="13">Leaf</tissue>
    </source>
</reference>
<accession>A0A7J7D4Z0</accession>
<feature type="transmembrane region" description="Helical" evidence="9">
    <location>
        <begin position="342"/>
        <end position="363"/>
    </location>
</feature>
<dbReference type="CDD" id="cd08760">
    <property type="entry name" value="Cyt_b561_FRRS1_like"/>
    <property type="match status" value="1"/>
</dbReference>
<dbReference type="CDD" id="cd09631">
    <property type="entry name" value="DOMON_DOH"/>
    <property type="match status" value="1"/>
</dbReference>
<evidence type="ECO:0000259" key="11">
    <source>
        <dbReference type="PROSITE" id="PS50836"/>
    </source>
</evidence>
<dbReference type="FunCoup" id="A0A7J7D4Z0">
    <property type="interactions" value="249"/>
</dbReference>
<feature type="signal peptide" evidence="10">
    <location>
        <begin position="1"/>
        <end position="24"/>
    </location>
</feature>
<dbReference type="GO" id="GO:0016020">
    <property type="term" value="C:membrane"/>
    <property type="evidence" value="ECO:0007669"/>
    <property type="project" value="UniProtKB-SubCell"/>
</dbReference>
<dbReference type="SMART" id="SM00665">
    <property type="entry name" value="B561"/>
    <property type="match status" value="1"/>
</dbReference>
<feature type="transmembrane region" description="Helical" evidence="9">
    <location>
        <begin position="309"/>
        <end position="330"/>
    </location>
</feature>
<keyword evidence="14" id="KW-1185">Reference proteome</keyword>
<evidence type="ECO:0000256" key="3">
    <source>
        <dbReference type="ARBA" id="ARBA00022692"/>
    </source>
</evidence>
<protein>
    <recommendedName>
        <fullName evidence="15">Cytochrome b561 and DOMON domain-containing protein</fullName>
    </recommendedName>
</protein>
<dbReference type="Pfam" id="PF03351">
    <property type="entry name" value="DOMON"/>
    <property type="match status" value="1"/>
</dbReference>
<dbReference type="EMBL" id="JAAARO010000010">
    <property type="protein sequence ID" value="KAF5741339.1"/>
    <property type="molecule type" value="Genomic_DNA"/>
</dbReference>
<evidence type="ECO:0000256" key="4">
    <source>
        <dbReference type="ARBA" id="ARBA00022729"/>
    </source>
</evidence>
<dbReference type="PIRSF" id="PIRSF037471">
    <property type="entry name" value="UCP037471"/>
    <property type="match status" value="1"/>
</dbReference>
<keyword evidence="5" id="KW-0249">Electron transport</keyword>
<evidence type="ECO:0000256" key="5">
    <source>
        <dbReference type="ARBA" id="ARBA00022982"/>
    </source>
</evidence>
<keyword evidence="8" id="KW-0408">Iron</keyword>
<evidence type="ECO:0000256" key="2">
    <source>
        <dbReference type="ARBA" id="ARBA00022448"/>
    </source>
</evidence>
<dbReference type="SMART" id="SM00664">
    <property type="entry name" value="DoH"/>
    <property type="match status" value="1"/>
</dbReference>
<feature type="binding site" description="axial binding residue" evidence="8">
    <location>
        <position position="311"/>
    </location>
    <ligand>
        <name>heme b</name>
        <dbReference type="ChEBI" id="CHEBI:60344"/>
        <label>1</label>
    </ligand>
    <ligandPart>
        <name>Fe</name>
        <dbReference type="ChEBI" id="CHEBI:18248"/>
    </ligandPart>
</feature>
<keyword evidence="2" id="KW-0813">Transport</keyword>
<proteinExistence type="predicted"/>
<dbReference type="PANTHER" id="PTHR23130:SF171">
    <property type="entry name" value="OS01G0895300 PROTEIN"/>
    <property type="match status" value="1"/>
</dbReference>
<keyword evidence="8" id="KW-0479">Metal-binding</keyword>
<evidence type="ECO:0000259" key="12">
    <source>
        <dbReference type="PROSITE" id="PS50939"/>
    </source>
</evidence>
<evidence type="ECO:0000313" key="14">
    <source>
        <dbReference type="Proteomes" id="UP000593562"/>
    </source>
</evidence>
<feature type="transmembrane region" description="Helical" evidence="9">
    <location>
        <begin position="210"/>
        <end position="231"/>
    </location>
</feature>
<keyword evidence="4 10" id="KW-0732">Signal</keyword>
<dbReference type="InterPro" id="IPR017214">
    <property type="entry name" value="UCP037471"/>
</dbReference>
<dbReference type="InParanoid" id="A0A7J7D4Z0"/>
<keyword evidence="7 9" id="KW-0472">Membrane</keyword>
<dbReference type="GO" id="GO:0046872">
    <property type="term" value="F:metal ion binding"/>
    <property type="evidence" value="ECO:0007669"/>
    <property type="project" value="UniProtKB-KW"/>
</dbReference>
<dbReference type="Gene3D" id="1.20.120.1770">
    <property type="match status" value="1"/>
</dbReference>
<dbReference type="InterPro" id="IPR045266">
    <property type="entry name" value="DOH_DOMON"/>
</dbReference>
<evidence type="ECO:0000256" key="8">
    <source>
        <dbReference type="PIRSR" id="PIRSR037471-1"/>
    </source>
</evidence>
<feature type="binding site" description="axial binding residue" evidence="8">
    <location>
        <position position="275"/>
    </location>
    <ligand>
        <name>heme b</name>
        <dbReference type="ChEBI" id="CHEBI:60344"/>
        <label>1</label>
    </ligand>
    <ligandPart>
        <name>Fe</name>
        <dbReference type="ChEBI" id="CHEBI:18248"/>
    </ligandPart>
</feature>
<feature type="transmembrane region" description="Helical" evidence="9">
    <location>
        <begin position="238"/>
        <end position="263"/>
    </location>
</feature>
<feature type="binding site" description="axial binding residue" evidence="8">
    <location>
        <position position="242"/>
    </location>
    <ligand>
        <name>heme b</name>
        <dbReference type="ChEBI" id="CHEBI:60344"/>
        <label>1</label>
    </ligand>
    <ligandPart>
        <name>Fe</name>
        <dbReference type="ChEBI" id="CHEBI:18248"/>
    </ligandPart>
</feature>
<dbReference type="Pfam" id="PF03188">
    <property type="entry name" value="Cytochrom_B561"/>
    <property type="match status" value="1"/>
</dbReference>
<gene>
    <name evidence="13" type="ORF">HS088_TW10G00335</name>
</gene>
<organism evidence="13 14">
    <name type="scientific">Tripterygium wilfordii</name>
    <name type="common">Thunder God vine</name>
    <dbReference type="NCBI Taxonomy" id="458696"/>
    <lineage>
        <taxon>Eukaryota</taxon>
        <taxon>Viridiplantae</taxon>
        <taxon>Streptophyta</taxon>
        <taxon>Embryophyta</taxon>
        <taxon>Tracheophyta</taxon>
        <taxon>Spermatophyta</taxon>
        <taxon>Magnoliopsida</taxon>
        <taxon>eudicotyledons</taxon>
        <taxon>Gunneridae</taxon>
        <taxon>Pentapetalae</taxon>
        <taxon>rosids</taxon>
        <taxon>fabids</taxon>
        <taxon>Celastrales</taxon>
        <taxon>Celastraceae</taxon>
        <taxon>Tripterygium</taxon>
    </lineage>
</organism>
<feature type="binding site" description="axial binding residue" evidence="8">
    <location>
        <position position="209"/>
    </location>
    <ligand>
        <name>heme b</name>
        <dbReference type="ChEBI" id="CHEBI:60344"/>
        <label>1</label>
    </ligand>
    <ligandPart>
        <name>Fe</name>
        <dbReference type="ChEBI" id="CHEBI:18248"/>
    </ligandPart>
</feature>
<dbReference type="PANTHER" id="PTHR23130">
    <property type="entry name" value="CYTOCHROME B561 AND DOMON DOMAIN-CONTAINING PROTEIN"/>
    <property type="match status" value="1"/>
</dbReference>